<feature type="domain" description="N-acetyltransferase" evidence="1">
    <location>
        <begin position="1"/>
        <end position="131"/>
    </location>
</feature>
<dbReference type="STRING" id="1499687.BN1080_02610"/>
<name>A0A098EQN1_9BACL</name>
<dbReference type="RefSeq" id="WP_052652465.1">
    <property type="nucleotide sequence ID" value="NZ_CCXS01000001.1"/>
</dbReference>
<dbReference type="Proteomes" id="UP000043699">
    <property type="component" value="Unassembled WGS sequence"/>
</dbReference>
<dbReference type="Gene3D" id="3.40.630.30">
    <property type="match status" value="1"/>
</dbReference>
<keyword evidence="2" id="KW-0808">Transferase</keyword>
<dbReference type="AlphaFoldDB" id="A0A098EQN1"/>
<evidence type="ECO:0000259" key="1">
    <source>
        <dbReference type="PROSITE" id="PS51186"/>
    </source>
</evidence>
<proteinExistence type="predicted"/>
<protein>
    <submittedName>
        <fullName evidence="2">Putative acetyltransferase YjbC</fullName>
    </submittedName>
</protein>
<dbReference type="GO" id="GO:0016747">
    <property type="term" value="F:acyltransferase activity, transferring groups other than amino-acyl groups"/>
    <property type="evidence" value="ECO:0007669"/>
    <property type="project" value="InterPro"/>
</dbReference>
<dbReference type="PROSITE" id="PS51186">
    <property type="entry name" value="GNAT"/>
    <property type="match status" value="1"/>
</dbReference>
<dbReference type="OrthoDB" id="2425381at2"/>
<keyword evidence="3" id="KW-1185">Reference proteome</keyword>
<gene>
    <name evidence="2" type="primary">yjbC</name>
    <name evidence="2" type="ORF">BN1080_02610</name>
</gene>
<evidence type="ECO:0000313" key="3">
    <source>
        <dbReference type="Proteomes" id="UP000043699"/>
    </source>
</evidence>
<dbReference type="EMBL" id="CCXS01000001">
    <property type="protein sequence ID" value="CEG23611.1"/>
    <property type="molecule type" value="Genomic_DNA"/>
</dbReference>
<evidence type="ECO:0000313" key="2">
    <source>
        <dbReference type="EMBL" id="CEG23611.1"/>
    </source>
</evidence>
<reference evidence="2 3" key="1">
    <citation type="submission" date="2014-09" db="EMBL/GenBank/DDBJ databases">
        <authorList>
            <person name="Urmite Genomes Urmite Genomes"/>
        </authorList>
    </citation>
    <scope>NUCLEOTIDE SEQUENCE [LARGE SCALE GENOMIC DNA]</scope>
    <source>
        <strain evidence="2 3">ES2</strain>
    </source>
</reference>
<sequence length="196" mass="23262">MNWYEKLNQYFPVEEMKSKEHMDTLLKEKGNVYHKDEGPYHVLMYAEFPTFSFVDYLFVSKESRGMGLGKKTLQMLKDKNKPIILEVEPVNYEDTDTEKRLRFYAREGFQHAASIGYCRRSLATGEENSMEILYWAPNNESEEEIFEAMKKMYEDIHTYKDEHFYGESYEPTSKVLSFNKEEKENVLDPFNSTTAK</sequence>
<dbReference type="InterPro" id="IPR000182">
    <property type="entry name" value="GNAT_dom"/>
</dbReference>
<accession>A0A098EQN1</accession>
<dbReference type="SUPFAM" id="SSF55729">
    <property type="entry name" value="Acyl-CoA N-acyltransferases (Nat)"/>
    <property type="match status" value="1"/>
</dbReference>
<organism evidence="2 3">
    <name type="scientific">Planococcus massiliensis</name>
    <dbReference type="NCBI Taxonomy" id="1499687"/>
    <lineage>
        <taxon>Bacteria</taxon>
        <taxon>Bacillati</taxon>
        <taxon>Bacillota</taxon>
        <taxon>Bacilli</taxon>
        <taxon>Bacillales</taxon>
        <taxon>Caryophanaceae</taxon>
        <taxon>Planococcus</taxon>
    </lineage>
</organism>
<dbReference type="InterPro" id="IPR016181">
    <property type="entry name" value="Acyl_CoA_acyltransferase"/>
</dbReference>